<dbReference type="SUPFAM" id="SSF46689">
    <property type="entry name" value="Homeodomain-like"/>
    <property type="match status" value="1"/>
</dbReference>
<dbReference type="EMBL" id="JAGEPF010000005">
    <property type="protein sequence ID" value="MBO2457743.1"/>
    <property type="molecule type" value="Genomic_DNA"/>
</dbReference>
<dbReference type="Gene3D" id="1.10.357.10">
    <property type="entry name" value="Tetracycline Repressor, domain 2"/>
    <property type="match status" value="1"/>
</dbReference>
<evidence type="ECO:0000256" key="1">
    <source>
        <dbReference type="ARBA" id="ARBA00023125"/>
    </source>
</evidence>
<feature type="domain" description="HTH tetR-type" evidence="3">
    <location>
        <begin position="19"/>
        <end position="79"/>
    </location>
</feature>
<evidence type="ECO:0000313" key="4">
    <source>
        <dbReference type="EMBL" id="MBO2457743.1"/>
    </source>
</evidence>
<evidence type="ECO:0000259" key="3">
    <source>
        <dbReference type="PROSITE" id="PS50977"/>
    </source>
</evidence>
<feature type="DNA-binding region" description="H-T-H motif" evidence="2">
    <location>
        <begin position="42"/>
        <end position="61"/>
    </location>
</feature>
<evidence type="ECO:0000313" key="5">
    <source>
        <dbReference type="Proteomes" id="UP000680206"/>
    </source>
</evidence>
<evidence type="ECO:0000256" key="2">
    <source>
        <dbReference type="PROSITE-ProRule" id="PRU00335"/>
    </source>
</evidence>
<dbReference type="InterPro" id="IPR001647">
    <property type="entry name" value="HTH_TetR"/>
</dbReference>
<accession>A0ABS3RMH0</accession>
<dbReference type="Proteomes" id="UP000680206">
    <property type="component" value="Unassembled WGS sequence"/>
</dbReference>
<proteinExistence type="predicted"/>
<dbReference type="InterPro" id="IPR009057">
    <property type="entry name" value="Homeodomain-like_sf"/>
</dbReference>
<keyword evidence="1 2" id="KW-0238">DNA-binding</keyword>
<dbReference type="PROSITE" id="PS50977">
    <property type="entry name" value="HTH_TETR_2"/>
    <property type="match status" value="1"/>
</dbReference>
<name>A0ABS3RMH0_9ACTN</name>
<comment type="caution">
    <text evidence="4">The sequence shown here is derived from an EMBL/GenBank/DDBJ whole genome shotgun (WGS) entry which is preliminary data.</text>
</comment>
<dbReference type="RefSeq" id="WP_208239062.1">
    <property type="nucleotide sequence ID" value="NZ_JAGEPF010000005.1"/>
</dbReference>
<reference evidence="4 5" key="1">
    <citation type="submission" date="2021-03" db="EMBL/GenBank/DDBJ databases">
        <title>Actinomadura violae sp. nov., isolated from lichen in Thailand.</title>
        <authorList>
            <person name="Kanchanasin P."/>
            <person name="Saeng-In P."/>
            <person name="Phongsopitanun W."/>
            <person name="Yuki M."/>
            <person name="Kudo T."/>
            <person name="Ohkuma M."/>
            <person name="Tanasupawat S."/>
        </authorList>
    </citation>
    <scope>NUCLEOTIDE SEQUENCE [LARGE SCALE GENOMIC DNA]</scope>
    <source>
        <strain evidence="4 5">LCR2-06</strain>
    </source>
</reference>
<gene>
    <name evidence="4" type="ORF">J4709_09165</name>
</gene>
<sequence>MSSQVTSPALRQGLNARQAETVENLMAAGLQELRAVGHEGLTIRTVAQRAGVSPATAYTYLSSKNHLFAELFWRHLSEDGTGAPAGARATERLQATVRALTARIVAEPELAAAVTPALLGGDPDVARLRLRIGGEFYARFEAALAGDRRPADPAVLEVLVLTFTGALLQAGMGLLTYDQIADRLVSAVEVIMRGNE</sequence>
<keyword evidence="5" id="KW-1185">Reference proteome</keyword>
<dbReference type="Pfam" id="PF00440">
    <property type="entry name" value="TetR_N"/>
    <property type="match status" value="1"/>
</dbReference>
<organism evidence="4 5">
    <name type="scientific">Actinomadura violacea</name>
    <dbReference type="NCBI Taxonomy" id="2819934"/>
    <lineage>
        <taxon>Bacteria</taxon>
        <taxon>Bacillati</taxon>
        <taxon>Actinomycetota</taxon>
        <taxon>Actinomycetes</taxon>
        <taxon>Streptosporangiales</taxon>
        <taxon>Thermomonosporaceae</taxon>
        <taxon>Actinomadura</taxon>
    </lineage>
</organism>
<protein>
    <submittedName>
        <fullName evidence="4">TetR family transcriptional regulator</fullName>
    </submittedName>
</protein>